<dbReference type="Pfam" id="PF13401">
    <property type="entry name" value="AAA_22"/>
    <property type="match status" value="1"/>
</dbReference>
<dbReference type="InterPro" id="IPR001867">
    <property type="entry name" value="OmpR/PhoB-type_DNA-bd"/>
</dbReference>
<dbReference type="AlphaFoldDB" id="A0A0B4CKR8"/>
<dbReference type="InterPro" id="IPR016032">
    <property type="entry name" value="Sig_transdc_resp-reg_C-effctor"/>
</dbReference>
<dbReference type="InterPro" id="IPR036388">
    <property type="entry name" value="WH-like_DNA-bd_sf"/>
</dbReference>
<dbReference type="SMART" id="SM00862">
    <property type="entry name" value="Trans_reg_C"/>
    <property type="match status" value="1"/>
</dbReference>
<evidence type="ECO:0000313" key="4">
    <source>
        <dbReference type="EMBL" id="KIC57082.1"/>
    </source>
</evidence>
<name>A0A0B4CKR8_9MICO</name>
<dbReference type="Gene3D" id="3.40.50.300">
    <property type="entry name" value="P-loop containing nucleotide triphosphate hydrolases"/>
    <property type="match status" value="1"/>
</dbReference>
<dbReference type="Gene3D" id="1.25.40.10">
    <property type="entry name" value="Tetratricopeptide repeat domain"/>
    <property type="match status" value="1"/>
</dbReference>
<accession>A0A0B4CKR8</accession>
<feature type="domain" description="AAA+ ATPase" evidence="2">
    <location>
        <begin position="191"/>
        <end position="362"/>
    </location>
</feature>
<evidence type="ECO:0000313" key="5">
    <source>
        <dbReference type="Proteomes" id="UP000031202"/>
    </source>
</evidence>
<dbReference type="PANTHER" id="PTHR47691">
    <property type="entry name" value="REGULATOR-RELATED"/>
    <property type="match status" value="1"/>
</dbReference>
<protein>
    <submittedName>
        <fullName evidence="4">Transcriptional regulator</fullName>
    </submittedName>
</protein>
<dbReference type="InterPro" id="IPR003593">
    <property type="entry name" value="AAA+_ATPase"/>
</dbReference>
<dbReference type="InterPro" id="IPR049945">
    <property type="entry name" value="AAA_22"/>
</dbReference>
<proteinExistence type="predicted"/>
<comment type="caution">
    <text evidence="4">The sequence shown here is derived from an EMBL/GenBank/DDBJ whole genome shotgun (WGS) entry which is preliminary data.</text>
</comment>
<dbReference type="PANTHER" id="PTHR47691:SF3">
    <property type="entry name" value="HTH-TYPE TRANSCRIPTIONAL REGULATOR RV0890C-RELATED"/>
    <property type="match status" value="1"/>
</dbReference>
<dbReference type="EMBL" id="JWSZ01000013">
    <property type="protein sequence ID" value="KIC57082.1"/>
    <property type="molecule type" value="Genomic_DNA"/>
</dbReference>
<dbReference type="GO" id="GO:0006355">
    <property type="term" value="P:regulation of DNA-templated transcription"/>
    <property type="evidence" value="ECO:0007669"/>
    <property type="project" value="InterPro"/>
</dbReference>
<gene>
    <name evidence="4" type="ORF">RM52_11385</name>
</gene>
<dbReference type="InterPro" id="IPR011990">
    <property type="entry name" value="TPR-like_helical_dom_sf"/>
</dbReference>
<dbReference type="PRINTS" id="PR00364">
    <property type="entry name" value="DISEASERSIST"/>
</dbReference>
<feature type="domain" description="OmpR/PhoB-type" evidence="3">
    <location>
        <begin position="13"/>
        <end position="85"/>
    </location>
</feature>
<evidence type="ECO:0000259" key="3">
    <source>
        <dbReference type="SMART" id="SM00862"/>
    </source>
</evidence>
<dbReference type="RefSeq" id="WP_039416264.1">
    <property type="nucleotide sequence ID" value="NZ_JWSZ01000013.1"/>
</dbReference>
<dbReference type="SUPFAM" id="SSF52540">
    <property type="entry name" value="P-loop containing nucleoside triphosphate hydrolases"/>
    <property type="match status" value="1"/>
</dbReference>
<reference evidence="4 5" key="1">
    <citation type="submission" date="2014-12" db="EMBL/GenBank/DDBJ databases">
        <title>Genome sequencing of Microbacterium hominis TPW29.</title>
        <authorList>
            <person name="Tan P.W."/>
            <person name="Chan K.-G."/>
        </authorList>
    </citation>
    <scope>NUCLEOTIDE SEQUENCE [LARGE SCALE GENOMIC DNA]</scope>
    <source>
        <strain evidence="4 5">TPW29</strain>
    </source>
</reference>
<dbReference type="GO" id="GO:0016887">
    <property type="term" value="F:ATP hydrolysis activity"/>
    <property type="evidence" value="ECO:0007669"/>
    <property type="project" value="InterPro"/>
</dbReference>
<dbReference type="GO" id="GO:0003677">
    <property type="term" value="F:DNA binding"/>
    <property type="evidence" value="ECO:0007669"/>
    <property type="project" value="UniProtKB-KW"/>
</dbReference>
<dbReference type="InterPro" id="IPR027417">
    <property type="entry name" value="P-loop_NTPase"/>
</dbReference>
<dbReference type="Gene3D" id="1.10.10.10">
    <property type="entry name" value="Winged helix-like DNA-binding domain superfamily/Winged helix DNA-binding domain"/>
    <property type="match status" value="1"/>
</dbReference>
<dbReference type="GO" id="GO:0000160">
    <property type="term" value="P:phosphorelay signal transduction system"/>
    <property type="evidence" value="ECO:0007669"/>
    <property type="project" value="InterPro"/>
</dbReference>
<evidence type="ECO:0000259" key="2">
    <source>
        <dbReference type="SMART" id="SM00382"/>
    </source>
</evidence>
<sequence length="942" mass="100184">MRLTYFGGPAWDAGPLPARGRGQESLLFRLAVDAGAAVSVRALADDLWPVDAPDDPRAAVQSLVSRLRRALGSATIEAVSGGYRLTLGREEIDLTRFQDLVAAARREDDPERAAALARNALDLWTADPWVPDDFDWARRDLLEDRADAQRIAGPHGAPTVGAVDDPRIPAALTALIGRADEIALAEAQLTDERLLTLIGPGGAGKTTLALEIARRHAPAVFVELAPADAGGVWDAVATALGRGVRLSDGTVGQAQGSRERALAALAGRPLLLVLDNAEHVVSDAAQVATDALRVAPALRLLATSREPLGVPGEAFVTVGSLPEGDAVALLAARIRAARGHAPDVGETEAVARIARRLDGLPLALELAGAKARVLSIAEIEDGLADRFALLDRGPRTAEPRHQTLRAVIDWSWSLLDDAQRDALLALAVFPDGISAGDLPEVTAAFELPETAIDDLVERSLVQRSRGRYRLLETVREYGLDALHRSGRLEDARGRQAAVMAQLALAQDRALRTPAARPAIAWFDANEENLAAATRFSVGHGELEVRLARAQLWIWQLRERFDLLTSVLNATATPADALASEADVVVAAMAMLMRTMLDPTTTHLSAQSVARIAAAAQRYDSELAAILPVVLRGALRARQDRRGDEPWSTYLRLDESDLTDGPAWSRAFAAVMNAATAQNNGDIEGLGDASGRALDAFRRLGDAWGTALASQMRSEWLMLQGRLEESLRIADESTQALEGLTSVSDLLQQQALSVSILLRLGRESEARQRVDQMLARARADGSERAVAQAAATAAALELVRGDGAAALRELERAGSLEQQQALAGFPAQVAAWQESKRALALLLTGDAAGAADALRRAAPVAVRTGDQPIMSDVAVAFARWFLAADRLSDAAAALAEADRLRGRADLSDPIALPVRDAVNAAGRDAAASDPAELPALVDRLDER</sequence>
<keyword evidence="1" id="KW-0238">DNA-binding</keyword>
<dbReference type="SUPFAM" id="SSF46894">
    <property type="entry name" value="C-terminal effector domain of the bipartite response regulators"/>
    <property type="match status" value="1"/>
</dbReference>
<evidence type="ECO:0000256" key="1">
    <source>
        <dbReference type="ARBA" id="ARBA00023125"/>
    </source>
</evidence>
<dbReference type="Proteomes" id="UP000031202">
    <property type="component" value="Unassembled WGS sequence"/>
</dbReference>
<dbReference type="SMART" id="SM00382">
    <property type="entry name" value="AAA"/>
    <property type="match status" value="1"/>
</dbReference>
<organism evidence="4 5">
    <name type="scientific">Microbacterium hominis</name>
    <dbReference type="NCBI Taxonomy" id="162426"/>
    <lineage>
        <taxon>Bacteria</taxon>
        <taxon>Bacillati</taxon>
        <taxon>Actinomycetota</taxon>
        <taxon>Actinomycetes</taxon>
        <taxon>Micrococcales</taxon>
        <taxon>Microbacteriaceae</taxon>
        <taxon>Microbacterium</taxon>
    </lineage>
</organism>